<dbReference type="GO" id="GO:0046872">
    <property type="term" value="F:metal ion binding"/>
    <property type="evidence" value="ECO:0007669"/>
    <property type="project" value="UniProtKB-KW"/>
</dbReference>
<keyword evidence="6" id="KW-0862">Zinc</keyword>
<keyword evidence="3" id="KW-0645">Protease</keyword>
<dbReference type="PROSITE" id="PS51257">
    <property type="entry name" value="PROKAR_LIPOPROTEIN"/>
    <property type="match status" value="1"/>
</dbReference>
<dbReference type="GO" id="GO:0016485">
    <property type="term" value="P:protein processing"/>
    <property type="evidence" value="ECO:0007669"/>
    <property type="project" value="TreeGrafter"/>
</dbReference>
<dbReference type="InterPro" id="IPR008753">
    <property type="entry name" value="Peptidase_M13_N"/>
</dbReference>
<organism evidence="10 11">
    <name type="scientific">Flammeovirga pacifica</name>
    <dbReference type="NCBI Taxonomy" id="915059"/>
    <lineage>
        <taxon>Bacteria</taxon>
        <taxon>Pseudomonadati</taxon>
        <taxon>Bacteroidota</taxon>
        <taxon>Cytophagia</taxon>
        <taxon>Cytophagales</taxon>
        <taxon>Flammeovirgaceae</taxon>
        <taxon>Flammeovirga</taxon>
    </lineage>
</organism>
<dbReference type="GO" id="GO:0004222">
    <property type="term" value="F:metalloendopeptidase activity"/>
    <property type="evidence" value="ECO:0007669"/>
    <property type="project" value="InterPro"/>
</dbReference>
<dbReference type="STRING" id="915059.NH26_07585"/>
<evidence type="ECO:0000256" key="2">
    <source>
        <dbReference type="ARBA" id="ARBA00007357"/>
    </source>
</evidence>
<keyword evidence="11" id="KW-1185">Reference proteome</keyword>
<keyword evidence="4" id="KW-0479">Metal-binding</keyword>
<reference evidence="10 11" key="1">
    <citation type="journal article" date="2012" name="Int. J. Syst. Evol. Microbiol.">
        <title>Flammeovirga pacifica sp. nov., isolated from deep-sea sediment.</title>
        <authorList>
            <person name="Xu H."/>
            <person name="Fu Y."/>
            <person name="Yang N."/>
            <person name="Ding Z."/>
            <person name="Lai Q."/>
            <person name="Zeng R."/>
        </authorList>
    </citation>
    <scope>NUCLEOTIDE SEQUENCE [LARGE SCALE GENOMIC DNA]</scope>
    <source>
        <strain evidence="11">DSM 24597 / LMG 26175 / WPAGA1</strain>
    </source>
</reference>
<evidence type="ECO:0000259" key="8">
    <source>
        <dbReference type="Pfam" id="PF01431"/>
    </source>
</evidence>
<dbReference type="PRINTS" id="PR00786">
    <property type="entry name" value="NEPRILYSIN"/>
</dbReference>
<dbReference type="InterPro" id="IPR018497">
    <property type="entry name" value="Peptidase_M13_C"/>
</dbReference>
<evidence type="ECO:0000256" key="5">
    <source>
        <dbReference type="ARBA" id="ARBA00022801"/>
    </source>
</evidence>
<dbReference type="Pfam" id="PF05649">
    <property type="entry name" value="Peptidase_M13_N"/>
    <property type="match status" value="1"/>
</dbReference>
<proteinExistence type="inferred from homology"/>
<comment type="caution">
    <text evidence="10">The sequence shown here is derived from an EMBL/GenBank/DDBJ whole genome shotgun (WGS) entry which is preliminary data.</text>
</comment>
<dbReference type="OrthoDB" id="973068at2"/>
<evidence type="ECO:0000313" key="11">
    <source>
        <dbReference type="Proteomes" id="UP000179797"/>
    </source>
</evidence>
<sequence>MKSYLLLCLALIALMSCETEKGHITETYIDLSDLDSAVSPQDNFYLYANGGWQEREEIPKNLGSWGSHKALKEKNNQKLEALLTQEKKYPEGSNQAKAIQFYKVGMDSSRINNESYSPLVNFLNDIKHIKNYFDLQDMVVRFHKIQIHPFFRPTIFQDQKNKNQQAVYVEFEGMSIPNPNFYLMLDSISIRNRKDYQHHVEKMFHLLGYDKDESKKKAKNAYQIEHDIAQAYKTSTNNQQNSNYYNPKTLEELTNICQTFLWGEYFKALQIKTESVIVTNPEYFKNIDAIILKNGLDKVKDYLLWRLLHFSAPHLSDEFVQEDFSFFGKISYGLVVMPPRWKRVLKETNKALGFAVGEIYIENQFSTVEKQQVESLINNILSTAEKRLNNVSWMSPEALKIAKLKLKGLHMKIGYPEQFPSYTSLELTDDYLSNIFKVNEWSFHQKVASLGAPVDKNRWIIPPQSVNAYYNTLNNEFVIAAGILQPPFYTPNADDAINYGAIGAVIAHEITHGFDDIGRQYNENGDPINWWTQKDYIKFNQRTRILINQYNKYEPLPGYFVNGQLTLNENIADLSGLSLAYNTFSAFNKQHNKIDGFTPEQRFFLSWAKVWRSKTRIEVLRDKLVTESHAPGEYRVNGPLSNFEGFYKAFDVKEGNGMWRPEKDRVSIWY</sequence>
<gene>
    <name evidence="10" type="ORF">NH26_07585</name>
</gene>
<keyword evidence="7" id="KW-0482">Metalloprotease</keyword>
<comment type="similarity">
    <text evidence="2">Belongs to the peptidase M13 family.</text>
</comment>
<dbReference type="InterPro" id="IPR024079">
    <property type="entry name" value="MetalloPept_cat_dom_sf"/>
</dbReference>
<dbReference type="Pfam" id="PF01431">
    <property type="entry name" value="Peptidase_M13"/>
    <property type="match status" value="1"/>
</dbReference>
<evidence type="ECO:0008006" key="12">
    <source>
        <dbReference type="Google" id="ProtNLM"/>
    </source>
</evidence>
<protein>
    <recommendedName>
        <fullName evidence="12">Peptidase M13</fullName>
    </recommendedName>
</protein>
<evidence type="ECO:0000256" key="3">
    <source>
        <dbReference type="ARBA" id="ARBA00022670"/>
    </source>
</evidence>
<evidence type="ECO:0000259" key="9">
    <source>
        <dbReference type="Pfam" id="PF05649"/>
    </source>
</evidence>
<evidence type="ECO:0000313" key="10">
    <source>
        <dbReference type="EMBL" id="OHX66221.1"/>
    </source>
</evidence>
<dbReference type="RefSeq" id="WP_084812093.1">
    <property type="nucleotide sequence ID" value="NZ_JRYR02000001.1"/>
</dbReference>
<dbReference type="EMBL" id="JRYR02000001">
    <property type="protein sequence ID" value="OHX66221.1"/>
    <property type="molecule type" value="Genomic_DNA"/>
</dbReference>
<accession>A0A1S1YYY1</accession>
<dbReference type="SUPFAM" id="SSF55486">
    <property type="entry name" value="Metalloproteases ('zincins'), catalytic domain"/>
    <property type="match status" value="1"/>
</dbReference>
<evidence type="ECO:0000256" key="4">
    <source>
        <dbReference type="ARBA" id="ARBA00022723"/>
    </source>
</evidence>
<name>A0A1S1YYY1_FLAPC</name>
<keyword evidence="5" id="KW-0378">Hydrolase</keyword>
<dbReference type="AlphaFoldDB" id="A0A1S1YYY1"/>
<feature type="domain" description="Peptidase M13 N-terminal" evidence="9">
    <location>
        <begin position="40"/>
        <end position="416"/>
    </location>
</feature>
<evidence type="ECO:0000256" key="7">
    <source>
        <dbReference type="ARBA" id="ARBA00023049"/>
    </source>
</evidence>
<dbReference type="PANTHER" id="PTHR11733">
    <property type="entry name" value="ZINC METALLOPROTEASE FAMILY M13 NEPRILYSIN-RELATED"/>
    <property type="match status" value="1"/>
</dbReference>
<dbReference type="PROSITE" id="PS51885">
    <property type="entry name" value="NEPRILYSIN"/>
    <property type="match status" value="1"/>
</dbReference>
<evidence type="ECO:0000256" key="1">
    <source>
        <dbReference type="ARBA" id="ARBA00001947"/>
    </source>
</evidence>
<dbReference type="PANTHER" id="PTHR11733:SF167">
    <property type="entry name" value="FI17812P1-RELATED"/>
    <property type="match status" value="1"/>
</dbReference>
<dbReference type="Proteomes" id="UP000179797">
    <property type="component" value="Unassembled WGS sequence"/>
</dbReference>
<feature type="domain" description="Peptidase M13 C-terminal" evidence="8">
    <location>
        <begin position="467"/>
        <end position="665"/>
    </location>
</feature>
<dbReference type="InterPro" id="IPR000718">
    <property type="entry name" value="Peptidase_M13"/>
</dbReference>
<comment type="cofactor">
    <cofactor evidence="1">
        <name>Zn(2+)</name>
        <dbReference type="ChEBI" id="CHEBI:29105"/>
    </cofactor>
</comment>
<dbReference type="GO" id="GO:0005886">
    <property type="term" value="C:plasma membrane"/>
    <property type="evidence" value="ECO:0007669"/>
    <property type="project" value="TreeGrafter"/>
</dbReference>
<dbReference type="Gene3D" id="3.40.390.10">
    <property type="entry name" value="Collagenase (Catalytic Domain)"/>
    <property type="match status" value="1"/>
</dbReference>
<dbReference type="Gene3D" id="1.10.1380.10">
    <property type="entry name" value="Neutral endopeptidase , domain2"/>
    <property type="match status" value="1"/>
</dbReference>
<dbReference type="InterPro" id="IPR042089">
    <property type="entry name" value="Peptidase_M13_dom_2"/>
</dbReference>
<evidence type="ECO:0000256" key="6">
    <source>
        <dbReference type="ARBA" id="ARBA00022833"/>
    </source>
</evidence>
<dbReference type="CDD" id="cd08662">
    <property type="entry name" value="M13"/>
    <property type="match status" value="1"/>
</dbReference>